<evidence type="ECO:0000256" key="12">
    <source>
        <dbReference type="ARBA" id="ARBA00022998"/>
    </source>
</evidence>
<evidence type="ECO:0000256" key="9">
    <source>
        <dbReference type="ARBA" id="ARBA00022840"/>
    </source>
</evidence>
<dbReference type="GO" id="GO:0006171">
    <property type="term" value="P:cAMP biosynthetic process"/>
    <property type="evidence" value="ECO:0007669"/>
    <property type="project" value="UniProtKB-KW"/>
</dbReference>
<reference evidence="19" key="1">
    <citation type="submission" date="2022-11" db="UniProtKB">
        <authorList>
            <consortium name="WormBaseParasite"/>
        </authorList>
    </citation>
    <scope>IDENTIFICATION</scope>
</reference>
<keyword evidence="8" id="KW-0547">Nucleotide-binding</keyword>
<dbReference type="AlphaFoldDB" id="A0A915K6X0"/>
<evidence type="ECO:0000256" key="2">
    <source>
        <dbReference type="ARBA" id="ARBA00001593"/>
    </source>
</evidence>
<name>A0A915K6X0_ROMCU</name>
<keyword evidence="9" id="KW-0067">ATP-binding</keyword>
<evidence type="ECO:0000313" key="19">
    <source>
        <dbReference type="WBParaSite" id="nRc.2.0.1.t34083-RA"/>
    </source>
</evidence>
<dbReference type="InterPro" id="IPR018297">
    <property type="entry name" value="A/G_cyclase_CS"/>
</dbReference>
<evidence type="ECO:0000256" key="7">
    <source>
        <dbReference type="ARBA" id="ARBA00022723"/>
    </source>
</evidence>
<evidence type="ECO:0000256" key="5">
    <source>
        <dbReference type="ARBA" id="ARBA00012201"/>
    </source>
</evidence>
<keyword evidence="7" id="KW-0479">Metal-binding</keyword>
<protein>
    <recommendedName>
        <fullName evidence="5">adenylate cyclase</fullName>
        <ecNumber evidence="5">4.6.1.1</ecNumber>
    </recommendedName>
</protein>
<evidence type="ECO:0000256" key="10">
    <source>
        <dbReference type="ARBA" id="ARBA00022842"/>
    </source>
</evidence>
<dbReference type="PANTHER" id="PTHR45627:SF12">
    <property type="entry name" value="ADENYLATE CYCLASE TYPE 2"/>
    <property type="match status" value="1"/>
</dbReference>
<sequence>MGLAMIKEIKFATFLRENTCVDMDMRIGVHSGVVLCGIIGSIKWQYDIWSDDVTLANKMESDGQPGKVHVTKATLQQLNGKYNVEPAPISESFLKAFGQETYFILPFSDVQNRLDDKSIHFISNTLESQTVQGITDSCFQKLKNKYERNYAAPGNSPNFDFSPLLRNIDKEMERCYWNGVQAPFVKLGIAQFYVVFSFAAIRLLFAEFSCIHCLVIILTGIILQLFCMGAITVRCMKNTLERFHSPDSKWIDLLYFKHYFVNLLSLLSGLILTLWIDQLPIAASLNQTFLLMLSLISSLSFVTKLFVGTGCLVTSLSSIFLIRRNDSVYDFDIEHNVHNLTNSKFYEPHFSFGGHIFINIVTVFMAIMASNWLREYENKMNWLCLKSFKGEHEDVETMRSVNEILLRNILPETVATHFLNQNRDPDVR</sequence>
<feature type="domain" description="Guanylate cyclase" evidence="17">
    <location>
        <begin position="1"/>
        <end position="60"/>
    </location>
</feature>
<comment type="catalytic activity">
    <reaction evidence="2">
        <text>ATP = 3',5'-cyclic AMP + diphosphate</text>
        <dbReference type="Rhea" id="RHEA:15389"/>
        <dbReference type="ChEBI" id="CHEBI:30616"/>
        <dbReference type="ChEBI" id="CHEBI:33019"/>
        <dbReference type="ChEBI" id="CHEBI:58165"/>
        <dbReference type="EC" id="4.6.1.1"/>
    </reaction>
</comment>
<evidence type="ECO:0000256" key="3">
    <source>
        <dbReference type="ARBA" id="ARBA00001946"/>
    </source>
</evidence>
<accession>A0A915K6X0</accession>
<dbReference type="InterPro" id="IPR029787">
    <property type="entry name" value="Nucleotide_cyclase"/>
</dbReference>
<organism evidence="18 19">
    <name type="scientific">Romanomermis culicivorax</name>
    <name type="common">Nematode worm</name>
    <dbReference type="NCBI Taxonomy" id="13658"/>
    <lineage>
        <taxon>Eukaryota</taxon>
        <taxon>Metazoa</taxon>
        <taxon>Ecdysozoa</taxon>
        <taxon>Nematoda</taxon>
        <taxon>Enoplea</taxon>
        <taxon>Dorylaimia</taxon>
        <taxon>Mermithida</taxon>
        <taxon>Mermithoidea</taxon>
        <taxon>Mermithidae</taxon>
        <taxon>Romanomermis</taxon>
    </lineage>
</organism>
<dbReference type="WBParaSite" id="nRc.2.0.1.t34083-RA">
    <property type="protein sequence ID" value="nRc.2.0.1.t34083-RA"/>
    <property type="gene ID" value="nRc.2.0.1.g34083"/>
</dbReference>
<feature type="transmembrane region" description="Helical" evidence="16">
    <location>
        <begin position="253"/>
        <end position="276"/>
    </location>
</feature>
<dbReference type="GO" id="GO:0035556">
    <property type="term" value="P:intracellular signal transduction"/>
    <property type="evidence" value="ECO:0007669"/>
    <property type="project" value="InterPro"/>
</dbReference>
<keyword evidence="14 15" id="KW-0456">Lyase</keyword>
<dbReference type="PANTHER" id="PTHR45627">
    <property type="entry name" value="ADENYLATE CYCLASE TYPE 1"/>
    <property type="match status" value="1"/>
</dbReference>
<dbReference type="EC" id="4.6.1.1" evidence="5"/>
<evidence type="ECO:0000259" key="17">
    <source>
        <dbReference type="PROSITE" id="PS50125"/>
    </source>
</evidence>
<dbReference type="GO" id="GO:0007193">
    <property type="term" value="P:adenylate cyclase-inhibiting G protein-coupled receptor signaling pathway"/>
    <property type="evidence" value="ECO:0007669"/>
    <property type="project" value="TreeGrafter"/>
</dbReference>
<keyword evidence="11 16" id="KW-1133">Transmembrane helix</keyword>
<dbReference type="GO" id="GO:0005886">
    <property type="term" value="C:plasma membrane"/>
    <property type="evidence" value="ECO:0007669"/>
    <property type="project" value="TreeGrafter"/>
</dbReference>
<dbReference type="GO" id="GO:0007189">
    <property type="term" value="P:adenylate cyclase-activating G protein-coupled receptor signaling pathway"/>
    <property type="evidence" value="ECO:0007669"/>
    <property type="project" value="TreeGrafter"/>
</dbReference>
<evidence type="ECO:0000256" key="6">
    <source>
        <dbReference type="ARBA" id="ARBA00022692"/>
    </source>
</evidence>
<dbReference type="PROSITE" id="PS00452">
    <property type="entry name" value="GUANYLATE_CYCLASE_1"/>
    <property type="match status" value="1"/>
</dbReference>
<keyword evidence="18" id="KW-1185">Reference proteome</keyword>
<dbReference type="GO" id="GO:0004383">
    <property type="term" value="F:guanylate cyclase activity"/>
    <property type="evidence" value="ECO:0007669"/>
    <property type="project" value="UniProtKB-EC"/>
</dbReference>
<comment type="subcellular location">
    <subcellularLocation>
        <location evidence="4">Membrane</location>
        <topology evidence="4">Multi-pass membrane protein</topology>
    </subcellularLocation>
</comment>
<feature type="transmembrane region" description="Helical" evidence="16">
    <location>
        <begin position="184"/>
        <end position="205"/>
    </location>
</feature>
<evidence type="ECO:0000256" key="14">
    <source>
        <dbReference type="ARBA" id="ARBA00023239"/>
    </source>
</evidence>
<feature type="transmembrane region" description="Helical" evidence="16">
    <location>
        <begin position="288"/>
        <end position="321"/>
    </location>
</feature>
<evidence type="ECO:0000256" key="1">
    <source>
        <dbReference type="ARBA" id="ARBA00001436"/>
    </source>
</evidence>
<feature type="transmembrane region" description="Helical" evidence="16">
    <location>
        <begin position="212"/>
        <end position="233"/>
    </location>
</feature>
<dbReference type="GO" id="GO:0005524">
    <property type="term" value="F:ATP binding"/>
    <property type="evidence" value="ECO:0007669"/>
    <property type="project" value="UniProtKB-KW"/>
</dbReference>
<evidence type="ECO:0000256" key="4">
    <source>
        <dbReference type="ARBA" id="ARBA00004141"/>
    </source>
</evidence>
<dbReference type="SUPFAM" id="SSF55073">
    <property type="entry name" value="Nucleotide cyclase"/>
    <property type="match status" value="1"/>
</dbReference>
<comment type="catalytic activity">
    <reaction evidence="1">
        <text>GTP = 3',5'-cyclic GMP + diphosphate</text>
        <dbReference type="Rhea" id="RHEA:13665"/>
        <dbReference type="ChEBI" id="CHEBI:33019"/>
        <dbReference type="ChEBI" id="CHEBI:37565"/>
        <dbReference type="ChEBI" id="CHEBI:57746"/>
        <dbReference type="EC" id="4.6.1.2"/>
    </reaction>
</comment>
<evidence type="ECO:0000256" key="15">
    <source>
        <dbReference type="RuleBase" id="RU000405"/>
    </source>
</evidence>
<evidence type="ECO:0000256" key="16">
    <source>
        <dbReference type="SAM" id="Phobius"/>
    </source>
</evidence>
<evidence type="ECO:0000256" key="11">
    <source>
        <dbReference type="ARBA" id="ARBA00022989"/>
    </source>
</evidence>
<feature type="transmembrane region" description="Helical" evidence="16">
    <location>
        <begin position="352"/>
        <end position="373"/>
    </location>
</feature>
<keyword evidence="13 16" id="KW-0472">Membrane</keyword>
<evidence type="ECO:0000313" key="18">
    <source>
        <dbReference type="Proteomes" id="UP000887565"/>
    </source>
</evidence>
<dbReference type="PROSITE" id="PS50125">
    <property type="entry name" value="GUANYLATE_CYCLASE_2"/>
    <property type="match status" value="1"/>
</dbReference>
<dbReference type="CDD" id="cd07302">
    <property type="entry name" value="CHD"/>
    <property type="match status" value="1"/>
</dbReference>
<dbReference type="GO" id="GO:0046872">
    <property type="term" value="F:metal ion binding"/>
    <property type="evidence" value="ECO:0007669"/>
    <property type="project" value="UniProtKB-KW"/>
</dbReference>
<evidence type="ECO:0000256" key="13">
    <source>
        <dbReference type="ARBA" id="ARBA00023136"/>
    </source>
</evidence>
<dbReference type="InterPro" id="IPR001054">
    <property type="entry name" value="A/G_cyclase"/>
</dbReference>
<proteinExistence type="inferred from homology"/>
<keyword evidence="10" id="KW-0460">Magnesium</keyword>
<dbReference type="Proteomes" id="UP000887565">
    <property type="component" value="Unplaced"/>
</dbReference>
<keyword evidence="12" id="KW-0115">cAMP biosynthesis</keyword>
<comment type="cofactor">
    <cofactor evidence="3">
        <name>Mg(2+)</name>
        <dbReference type="ChEBI" id="CHEBI:18420"/>
    </cofactor>
</comment>
<dbReference type="GO" id="GO:0004016">
    <property type="term" value="F:adenylate cyclase activity"/>
    <property type="evidence" value="ECO:0007669"/>
    <property type="project" value="UniProtKB-EC"/>
</dbReference>
<dbReference type="Gene3D" id="3.30.70.1230">
    <property type="entry name" value="Nucleotide cyclase"/>
    <property type="match status" value="1"/>
</dbReference>
<dbReference type="Pfam" id="PF00211">
    <property type="entry name" value="Guanylate_cyc"/>
    <property type="match status" value="1"/>
</dbReference>
<evidence type="ECO:0000256" key="8">
    <source>
        <dbReference type="ARBA" id="ARBA00022741"/>
    </source>
</evidence>
<comment type="similarity">
    <text evidence="15">Belongs to the adenylyl cyclase class-4/guanylyl cyclase family.</text>
</comment>
<keyword evidence="6 16" id="KW-0812">Transmembrane</keyword>